<keyword evidence="1" id="KW-1133">Transmembrane helix</keyword>
<accession>A0ABD6CFD3</accession>
<feature type="transmembrane region" description="Helical" evidence="1">
    <location>
        <begin position="69"/>
        <end position="90"/>
    </location>
</feature>
<dbReference type="Proteomes" id="UP001597119">
    <property type="component" value="Unassembled WGS sequence"/>
</dbReference>
<dbReference type="EMBL" id="JBHUDJ010000014">
    <property type="protein sequence ID" value="MFD1588905.1"/>
    <property type="molecule type" value="Genomic_DNA"/>
</dbReference>
<sequence>MRVRDYLGVPVVWQQRLTWLMEVSLIGIFFVGLYELHVGIIVNTGVGILVTQLPPVLERDYEVPMDPALTLWITSAVFLHALGVIGLPGTGSFYRTIPGWDHVTHALSASVVAAVGYATARSFDLHDEDVELPPKFMFVFILLFVIAFGVFWEVIEFSLGELARLAGGPPILAQHGLEDTMLDLIFNTIGAVIVATWGTAYLTDVVGAVSEYVETRRSARGD</sequence>
<name>A0ABD6CFD3_9EURY</name>
<keyword evidence="1" id="KW-0472">Membrane</keyword>
<gene>
    <name evidence="2" type="ORF">ACFR9U_18155</name>
</gene>
<evidence type="ECO:0000256" key="1">
    <source>
        <dbReference type="SAM" id="Phobius"/>
    </source>
</evidence>
<protein>
    <submittedName>
        <fullName evidence="2">Uncharacterized protein</fullName>
    </submittedName>
</protein>
<keyword evidence="3" id="KW-1185">Reference proteome</keyword>
<organism evidence="2 3">
    <name type="scientific">Halorientalis brevis</name>
    <dbReference type="NCBI Taxonomy" id="1126241"/>
    <lineage>
        <taxon>Archaea</taxon>
        <taxon>Methanobacteriati</taxon>
        <taxon>Methanobacteriota</taxon>
        <taxon>Stenosarchaea group</taxon>
        <taxon>Halobacteria</taxon>
        <taxon>Halobacteriales</taxon>
        <taxon>Haloarculaceae</taxon>
        <taxon>Halorientalis</taxon>
    </lineage>
</organism>
<dbReference type="InterPro" id="IPR014509">
    <property type="entry name" value="YjdF-like"/>
</dbReference>
<dbReference type="Pfam" id="PF09997">
    <property type="entry name" value="DUF2238"/>
    <property type="match status" value="1"/>
</dbReference>
<comment type="caution">
    <text evidence="2">The sequence shown here is derived from an EMBL/GenBank/DDBJ whole genome shotgun (WGS) entry which is preliminary data.</text>
</comment>
<reference evidence="2 3" key="1">
    <citation type="journal article" date="2019" name="Int. J. Syst. Evol. Microbiol.">
        <title>The Global Catalogue of Microorganisms (GCM) 10K type strain sequencing project: providing services to taxonomists for standard genome sequencing and annotation.</title>
        <authorList>
            <consortium name="The Broad Institute Genomics Platform"/>
            <consortium name="The Broad Institute Genome Sequencing Center for Infectious Disease"/>
            <person name="Wu L."/>
            <person name="Ma J."/>
        </authorList>
    </citation>
    <scope>NUCLEOTIDE SEQUENCE [LARGE SCALE GENOMIC DNA]</scope>
    <source>
        <strain evidence="2 3">CGMCC 1.12125</strain>
    </source>
</reference>
<dbReference type="RefSeq" id="WP_247378558.1">
    <property type="nucleotide sequence ID" value="NZ_JALLGV010000005.1"/>
</dbReference>
<evidence type="ECO:0000313" key="3">
    <source>
        <dbReference type="Proteomes" id="UP001597119"/>
    </source>
</evidence>
<evidence type="ECO:0000313" key="2">
    <source>
        <dbReference type="EMBL" id="MFD1588905.1"/>
    </source>
</evidence>
<proteinExistence type="predicted"/>
<feature type="transmembrane region" description="Helical" evidence="1">
    <location>
        <begin position="136"/>
        <end position="155"/>
    </location>
</feature>
<dbReference type="AlphaFoldDB" id="A0ABD6CFD3"/>
<keyword evidence="1" id="KW-0812">Transmembrane</keyword>
<feature type="transmembrane region" description="Helical" evidence="1">
    <location>
        <begin position="23"/>
        <end position="49"/>
    </location>
</feature>